<evidence type="ECO:0000313" key="2">
    <source>
        <dbReference type="EMBL" id="SPP33604.1"/>
    </source>
</evidence>
<keyword evidence="1" id="KW-0175">Coiled coil</keyword>
<organism evidence="2">
    <name type="scientific">Wolbachia endosymbiont of Aleurodicus dispersus</name>
    <dbReference type="NCBI Taxonomy" id="1288877"/>
    <lineage>
        <taxon>Bacteria</taxon>
        <taxon>Pseudomonadati</taxon>
        <taxon>Pseudomonadota</taxon>
        <taxon>Alphaproteobacteria</taxon>
        <taxon>Rickettsiales</taxon>
        <taxon>Anaplasmataceae</taxon>
        <taxon>Wolbachieae</taxon>
        <taxon>Wolbachia</taxon>
    </lineage>
</organism>
<reference evidence="2" key="1">
    <citation type="submission" date="2018-04" db="EMBL/GenBank/DDBJ databases">
        <authorList>
            <person name="Go L.Y."/>
            <person name="Mitchell J.A."/>
        </authorList>
    </citation>
    <scope>NUCLEOTIDE SEQUENCE</scope>
    <source>
        <strain evidence="2">WBAD</strain>
    </source>
</reference>
<evidence type="ECO:0000256" key="1">
    <source>
        <dbReference type="SAM" id="Coils"/>
    </source>
</evidence>
<name>A0A3B0JGB4_9RICK</name>
<evidence type="ECO:0008006" key="3">
    <source>
        <dbReference type="Google" id="ProtNLM"/>
    </source>
</evidence>
<feature type="coiled-coil region" evidence="1">
    <location>
        <begin position="432"/>
        <end position="466"/>
    </location>
</feature>
<dbReference type="AlphaFoldDB" id="A0A3B0JGB4"/>
<proteinExistence type="predicted"/>
<dbReference type="EMBL" id="OUNE01000230">
    <property type="protein sequence ID" value="SPP33604.1"/>
    <property type="molecule type" value="Genomic_DNA"/>
</dbReference>
<sequence>MLMSGKKHVFKMVPGQKFSCGFGNYETYSNIENPRSMKKVKLIPVSEEDDTLELSIKFCSDFLDRLGMYCVEEKIIQYIRDDRPGYYENSSSFAYDNDRLVKLSVNWGIRNKTGYHDFIGEELKYKYLTWEESGADDDKYYFSDKEGNIIDSPDNKILQYSMPHHDTAKVIEDITSSKIPKSVLISSEFAKTFFKNLTGNQLEILADILNNEKLQILAKSLTNKQLQVLAENLTDGQFLALVDHLTNHQLQALTHTLDPEKLRIIVPILNKDQITNLVKDLNLDQVKAIFPHFKTDQFMEAIKTISNDQFVELIKDASEEVINVIFGETVRSRLPVLVGTLKEDQLHNLINKLDHEKLAIVARELTDDSDKIQMVVKSLVNNPEKLKSFAHGMSHEQFTELLDNLGAGELRDIIHKLPYEKILSVIGDLRSKDQSNAIIDVLKEKLNEHSKQNKEMIEMLKQIKDDMPDIGQAPDFTIVDINNDSLLFI</sequence>
<protein>
    <recommendedName>
        <fullName evidence="3">MgtE intracellular N domain protein</fullName>
    </recommendedName>
</protein>
<accession>A0A3B0JGB4</accession>
<dbReference type="SUPFAM" id="SSF158791">
    <property type="entry name" value="MgtE N-terminal domain-like"/>
    <property type="match status" value="2"/>
</dbReference>
<gene>
    <name evidence="2" type="ORF">WBAD_1299</name>
</gene>